<sequence>MDSTDIDERPKLYFKRVFNAAPDKVWQAWVDPEALKRWFGPNEPDPVLVAETDVRVGGRYRIVFRSNGEQHEVSGVYREVDAPRKLVFTWAWKSTPERESLVIVELVALSQGTELHFRQEQFFDIEARDAHEKGWTGAFEKIARYLDSL</sequence>
<organism evidence="3 4">
    <name type="scientific">Pararobbsia alpina</name>
    <dbReference type="NCBI Taxonomy" id="621374"/>
    <lineage>
        <taxon>Bacteria</taxon>
        <taxon>Pseudomonadati</taxon>
        <taxon>Pseudomonadota</taxon>
        <taxon>Betaproteobacteria</taxon>
        <taxon>Burkholderiales</taxon>
        <taxon>Burkholderiaceae</taxon>
        <taxon>Pararobbsia</taxon>
    </lineage>
</organism>
<dbReference type="CDD" id="cd07814">
    <property type="entry name" value="SRPBCC_CalC_Aha1-like"/>
    <property type="match status" value="1"/>
</dbReference>
<dbReference type="Proteomes" id="UP000494115">
    <property type="component" value="Unassembled WGS sequence"/>
</dbReference>
<dbReference type="Gene3D" id="3.30.530.20">
    <property type="match status" value="1"/>
</dbReference>
<evidence type="ECO:0000313" key="4">
    <source>
        <dbReference type="Proteomes" id="UP000494115"/>
    </source>
</evidence>
<name>A0A6S7B965_9BURK</name>
<keyword evidence="4" id="KW-1185">Reference proteome</keyword>
<comment type="similarity">
    <text evidence="1">Belongs to the AHA1 family.</text>
</comment>
<proteinExistence type="inferred from homology"/>
<dbReference type="InterPro" id="IPR013538">
    <property type="entry name" value="ASHA1/2-like_C"/>
</dbReference>
<feature type="domain" description="Activator of Hsp90 ATPase homologue 1/2-like C-terminal" evidence="2">
    <location>
        <begin position="19"/>
        <end position="146"/>
    </location>
</feature>
<reference evidence="3 4" key="1">
    <citation type="submission" date="2020-04" db="EMBL/GenBank/DDBJ databases">
        <authorList>
            <person name="De Canck E."/>
        </authorList>
    </citation>
    <scope>NUCLEOTIDE SEQUENCE [LARGE SCALE GENOMIC DNA]</scope>
    <source>
        <strain evidence="3 4">LMG 28138</strain>
    </source>
</reference>
<gene>
    <name evidence="3" type="ORF">LMG28138_03276</name>
</gene>
<dbReference type="Pfam" id="PF08327">
    <property type="entry name" value="AHSA1"/>
    <property type="match status" value="1"/>
</dbReference>
<dbReference type="InterPro" id="IPR023393">
    <property type="entry name" value="START-like_dom_sf"/>
</dbReference>
<dbReference type="EMBL" id="CADIKM010000015">
    <property type="protein sequence ID" value="CAB3792146.1"/>
    <property type="molecule type" value="Genomic_DNA"/>
</dbReference>
<dbReference type="RefSeq" id="WP_175105805.1">
    <property type="nucleotide sequence ID" value="NZ_CADIKM010000015.1"/>
</dbReference>
<accession>A0A6S7B965</accession>
<evidence type="ECO:0000259" key="2">
    <source>
        <dbReference type="Pfam" id="PF08327"/>
    </source>
</evidence>
<evidence type="ECO:0000313" key="3">
    <source>
        <dbReference type="EMBL" id="CAB3792146.1"/>
    </source>
</evidence>
<evidence type="ECO:0000256" key="1">
    <source>
        <dbReference type="ARBA" id="ARBA00006817"/>
    </source>
</evidence>
<dbReference type="SUPFAM" id="SSF55961">
    <property type="entry name" value="Bet v1-like"/>
    <property type="match status" value="1"/>
</dbReference>
<protein>
    <recommendedName>
        <fullName evidence="2">Activator of Hsp90 ATPase homologue 1/2-like C-terminal domain-containing protein</fullName>
    </recommendedName>
</protein>
<dbReference type="AlphaFoldDB" id="A0A6S7B965"/>